<dbReference type="PANTHER" id="PTHR13114">
    <property type="entry name" value="MEDIATOR OF RNA POLYMERASE II TRANSCRIPTION SUBUNIT 17"/>
    <property type="match status" value="1"/>
</dbReference>
<reference evidence="10 11" key="1">
    <citation type="journal article" date="2015" name="BMC Genomics">
        <title>Insights from the genome of Ophiocordyceps polyrhachis-furcata to pathogenicity and host specificity in insect fungi.</title>
        <authorList>
            <person name="Wichadakul D."/>
            <person name="Kobmoo N."/>
            <person name="Ingsriswang S."/>
            <person name="Tangphatsornruang S."/>
            <person name="Chantasingh D."/>
            <person name="Luangsa-ard J.J."/>
            <person name="Eurwilaichitr L."/>
        </authorList>
    </citation>
    <scope>NUCLEOTIDE SEQUENCE [LARGE SCALE GENOMIC DNA]</scope>
    <source>
        <strain evidence="10 11">BCC 54312</strain>
    </source>
</reference>
<evidence type="ECO:0000256" key="8">
    <source>
        <dbReference type="RuleBase" id="RU364140"/>
    </source>
</evidence>
<proteinExistence type="inferred from homology"/>
<dbReference type="OrthoDB" id="5319830at2759"/>
<dbReference type="Proteomes" id="UP000253664">
    <property type="component" value="Unassembled WGS sequence"/>
</dbReference>
<gene>
    <name evidence="8" type="primary">MED17</name>
    <name evidence="10" type="ORF">L249_0714</name>
</gene>
<evidence type="ECO:0000256" key="3">
    <source>
        <dbReference type="ARBA" id="ARBA00019610"/>
    </source>
</evidence>
<dbReference type="STRING" id="1330021.A0A367LCI3"/>
<dbReference type="InterPro" id="IPR019313">
    <property type="entry name" value="Mediator_Med17"/>
</dbReference>
<evidence type="ECO:0000313" key="11">
    <source>
        <dbReference type="Proteomes" id="UP000253664"/>
    </source>
</evidence>
<feature type="region of interest" description="Disordered" evidence="9">
    <location>
        <begin position="620"/>
        <end position="650"/>
    </location>
</feature>
<evidence type="ECO:0000256" key="4">
    <source>
        <dbReference type="ARBA" id="ARBA00023015"/>
    </source>
</evidence>
<dbReference type="Gene3D" id="6.10.250.2620">
    <property type="match status" value="1"/>
</dbReference>
<dbReference type="EMBL" id="LKCN02000007">
    <property type="protein sequence ID" value="RCI12121.1"/>
    <property type="molecule type" value="Genomic_DNA"/>
</dbReference>
<evidence type="ECO:0000313" key="10">
    <source>
        <dbReference type="EMBL" id="RCI12121.1"/>
    </source>
</evidence>
<evidence type="ECO:0000256" key="7">
    <source>
        <dbReference type="ARBA" id="ARBA00032014"/>
    </source>
</evidence>
<comment type="subcellular location">
    <subcellularLocation>
        <location evidence="1 8">Nucleus</location>
    </subcellularLocation>
</comment>
<keyword evidence="6 8" id="KW-0539">Nucleus</keyword>
<dbReference type="Pfam" id="PF10156">
    <property type="entry name" value="Med17"/>
    <property type="match status" value="1"/>
</dbReference>
<comment type="similarity">
    <text evidence="2 8">Belongs to the Mediator complex subunit 17 family.</text>
</comment>
<comment type="function">
    <text evidence="8">Component of the Mediator complex, a coactivator involved in the regulated transcription of nearly all RNA polymerase II-dependent genes. Mediator functions as a bridge to convey information from gene-specific regulatory proteins to the basal RNA polymerase II transcription machinery. Mediator is recruited to promoters by direct interactions with regulatory proteins and serves as a scaffold for the assembly of a functional preinitiation complex with RNA polymerase II and the general transcription factors.</text>
</comment>
<dbReference type="GO" id="GO:0016592">
    <property type="term" value="C:mediator complex"/>
    <property type="evidence" value="ECO:0007669"/>
    <property type="project" value="InterPro"/>
</dbReference>
<keyword evidence="11" id="KW-1185">Reference proteome</keyword>
<evidence type="ECO:0000256" key="1">
    <source>
        <dbReference type="ARBA" id="ARBA00004123"/>
    </source>
</evidence>
<protein>
    <recommendedName>
        <fullName evidence="3 8">Mediator of RNA polymerase II transcription subunit 17</fullName>
    </recommendedName>
    <alternativeName>
        <fullName evidence="7 8">Mediator complex subunit 17</fullName>
    </alternativeName>
</protein>
<keyword evidence="5 8" id="KW-0804">Transcription</keyword>
<name>A0A367LCI3_9HYPO</name>
<evidence type="ECO:0000256" key="6">
    <source>
        <dbReference type="ARBA" id="ARBA00023242"/>
    </source>
</evidence>
<dbReference type="GO" id="GO:0070847">
    <property type="term" value="C:core mediator complex"/>
    <property type="evidence" value="ECO:0007669"/>
    <property type="project" value="TreeGrafter"/>
</dbReference>
<evidence type="ECO:0000256" key="9">
    <source>
        <dbReference type="SAM" id="MobiDB-lite"/>
    </source>
</evidence>
<comment type="caution">
    <text evidence="10">The sequence shown here is derived from an EMBL/GenBank/DDBJ whole genome shotgun (WGS) entry which is preliminary data.</text>
</comment>
<comment type="subunit">
    <text evidence="8">Component of the Mediator complex.</text>
</comment>
<organism evidence="10 11">
    <name type="scientific">Ophiocordyceps polyrhachis-furcata BCC 54312</name>
    <dbReference type="NCBI Taxonomy" id="1330021"/>
    <lineage>
        <taxon>Eukaryota</taxon>
        <taxon>Fungi</taxon>
        <taxon>Dikarya</taxon>
        <taxon>Ascomycota</taxon>
        <taxon>Pezizomycotina</taxon>
        <taxon>Sordariomycetes</taxon>
        <taxon>Hypocreomycetidae</taxon>
        <taxon>Hypocreales</taxon>
        <taxon>Ophiocordycipitaceae</taxon>
        <taxon>Ophiocordyceps</taxon>
    </lineage>
</organism>
<evidence type="ECO:0000256" key="5">
    <source>
        <dbReference type="ARBA" id="ARBA00023163"/>
    </source>
</evidence>
<keyword evidence="8" id="KW-0010">Activator</keyword>
<dbReference type="AlphaFoldDB" id="A0A367LCI3"/>
<dbReference type="PANTHER" id="PTHR13114:SF7">
    <property type="entry name" value="MEDIATOR OF RNA POLYMERASE II TRANSCRIPTION SUBUNIT 17"/>
    <property type="match status" value="1"/>
</dbReference>
<accession>A0A367LCI3</accession>
<evidence type="ECO:0000256" key="2">
    <source>
        <dbReference type="ARBA" id="ARBA00005635"/>
    </source>
</evidence>
<sequence length="650" mass="70907">MSLNDAPTKTFLSLKPVPIADKEPKNLADLISRVNAQPGGFRQLTEAQLRDAIVENDSSNNEDVSVEDVVMVDAANDDDADTTVEDAALARLEVLKNVDCAGNAAMLVLDSLSLLLSKQNPTQASLTLSQQLRDMVGIGTLGVDRLDEPTMDEQRSKDAGQVAIGWTLMEINRTRDAAVKAAALLEKEVDIESRYWSDVMAIKNAGWSICRVPHQRHTLGVRFGFSETSSEFKNSGLAPLRRSEDGSVELDLGRLGGVSECLVVTYLHNDQVVGRSVPTRRRRQGSSSLEARVLEARNTIFAQELWHELIKEARTLAAYDVRLQGSRLRCQTGPDAAIIIELLPLASCPSAEEDESLPHNGVAEAISLGLHILLSYAHRHSELMRTRPMPPHISRSRQQNQTYALLRPVIGRLASTRSIESCTKLVGNLSKALRKAGLASSFILRSPPPAPPADAPSSSHASASQVLVRRLLQPREFAIDFTILTDVSLTLRGRTFLFPITSTHFNATLPPDSPLSPSCVPCPDGYPDLSALAAYLDTTVARALTSHFLARLLSSPSCSRRPWAENVVGTSIVDKESQHWSLRLSAHREDDETSSVVLASTVVYPEDDSRVRRRIWKWTSSSSSPATAGLESESRPLADVVDEAAAMSPS</sequence>
<dbReference type="GO" id="GO:0006357">
    <property type="term" value="P:regulation of transcription by RNA polymerase II"/>
    <property type="evidence" value="ECO:0007669"/>
    <property type="project" value="InterPro"/>
</dbReference>
<dbReference type="GO" id="GO:0003712">
    <property type="term" value="F:transcription coregulator activity"/>
    <property type="evidence" value="ECO:0007669"/>
    <property type="project" value="InterPro"/>
</dbReference>
<keyword evidence="4 8" id="KW-0805">Transcription regulation</keyword>